<dbReference type="GeneID" id="7194913"/>
<feature type="transmembrane region" description="Helical" evidence="6">
    <location>
        <begin position="73"/>
        <end position="96"/>
    </location>
</feature>
<proteinExistence type="inferred from homology"/>
<feature type="transmembrane region" description="Helical" evidence="6">
    <location>
        <begin position="164"/>
        <end position="184"/>
    </location>
</feature>
<dbReference type="PANTHER" id="PTHR30028">
    <property type="entry name" value="UPF0014 INNER MEMBRANE PROTEIN YBBM-RELATED"/>
    <property type="match status" value="1"/>
</dbReference>
<dbReference type="InParanoid" id="B7G835"/>
<dbReference type="RefSeq" id="XP_002183250.1">
    <property type="nucleotide sequence ID" value="XM_002183214.1"/>
</dbReference>
<dbReference type="EMBL" id="CM000620">
    <property type="protein sequence ID" value="EEC45468.1"/>
    <property type="molecule type" value="Genomic_DNA"/>
</dbReference>
<dbReference type="Pfam" id="PF03649">
    <property type="entry name" value="UPF0014"/>
    <property type="match status" value="1"/>
</dbReference>
<name>B7G835_PHATC</name>
<dbReference type="GO" id="GO:0005886">
    <property type="term" value="C:plasma membrane"/>
    <property type="evidence" value="ECO:0007669"/>
    <property type="project" value="TreeGrafter"/>
</dbReference>
<dbReference type="PaxDb" id="2850-Phatr15102"/>
<evidence type="ECO:0000256" key="2">
    <source>
        <dbReference type="ARBA" id="ARBA00005268"/>
    </source>
</evidence>
<dbReference type="InterPro" id="IPR005226">
    <property type="entry name" value="UPF0014_fam"/>
</dbReference>
<comment type="similarity">
    <text evidence="2">Belongs to the UPF0014 family.</text>
</comment>
<feature type="transmembrane region" description="Helical" evidence="6">
    <location>
        <begin position="108"/>
        <end position="128"/>
    </location>
</feature>
<keyword evidence="4 6" id="KW-1133">Transmembrane helix</keyword>
<gene>
    <name evidence="7" type="ORF">PHATRDRAFT_15102</name>
</gene>
<reference evidence="8" key="2">
    <citation type="submission" date="2008-08" db="EMBL/GenBank/DDBJ databases">
        <authorList>
            <consortium name="Diatom Consortium"/>
            <person name="Grigoriev I."/>
            <person name="Grimwood J."/>
            <person name="Kuo A."/>
            <person name="Otillar R.P."/>
            <person name="Salamov A."/>
            <person name="Detter J.C."/>
            <person name="Lindquist E."/>
            <person name="Shapiro H."/>
            <person name="Lucas S."/>
            <person name="Glavina del Rio T."/>
            <person name="Pitluck S."/>
            <person name="Rokhsar D."/>
            <person name="Bowler C."/>
        </authorList>
    </citation>
    <scope>GENOME REANNOTATION</scope>
    <source>
        <strain evidence="8">CCAP 1055/1</strain>
    </source>
</reference>
<organism evidence="7 8">
    <name type="scientific">Phaeodactylum tricornutum (strain CCAP 1055/1)</name>
    <dbReference type="NCBI Taxonomy" id="556484"/>
    <lineage>
        <taxon>Eukaryota</taxon>
        <taxon>Sar</taxon>
        <taxon>Stramenopiles</taxon>
        <taxon>Ochrophyta</taxon>
        <taxon>Bacillariophyta</taxon>
        <taxon>Bacillariophyceae</taxon>
        <taxon>Bacillariophycidae</taxon>
        <taxon>Naviculales</taxon>
        <taxon>Phaeodactylaceae</taxon>
        <taxon>Phaeodactylum</taxon>
    </lineage>
</organism>
<sequence length="247" mass="26723">MAGISFYWGLGLESSLITGTIRVGIQLSILGAILQPIFTYGAKHWWIVLIYVLFMITLASFEASARSRYVFDGMIPCVFASFVISIATTSAFAFGILLEVSPFWNPQYVIPIIGMLLGNGINGVALALNTFLNAVVSDATAEIELCLAYGGTFREASALMTQQAVRVSAMPMLNSMAVMGLISIPGMMTGQILGGSNVVEAARYQMLICYLIGATAFGTILAAIVVCLYVAFDSQNHRLRLERFSKR</sequence>
<keyword evidence="3 6" id="KW-0812">Transmembrane</keyword>
<evidence type="ECO:0000256" key="6">
    <source>
        <dbReference type="SAM" id="Phobius"/>
    </source>
</evidence>
<dbReference type="Proteomes" id="UP000000759">
    <property type="component" value="Chromosome 18"/>
</dbReference>
<dbReference type="AlphaFoldDB" id="B7G835"/>
<dbReference type="OrthoDB" id="432685at2759"/>
<feature type="non-terminal residue" evidence="7">
    <location>
        <position position="247"/>
    </location>
</feature>
<evidence type="ECO:0000256" key="3">
    <source>
        <dbReference type="ARBA" id="ARBA00022692"/>
    </source>
</evidence>
<evidence type="ECO:0000313" key="8">
    <source>
        <dbReference type="Proteomes" id="UP000000759"/>
    </source>
</evidence>
<dbReference type="PANTHER" id="PTHR30028:SF0">
    <property type="entry name" value="PROTEIN ALUMINUM SENSITIVE 3"/>
    <property type="match status" value="1"/>
</dbReference>
<accession>B7G835</accession>
<evidence type="ECO:0000256" key="4">
    <source>
        <dbReference type="ARBA" id="ARBA00022989"/>
    </source>
</evidence>
<dbReference type="HOGENOM" id="CLU_447983_0_0_1"/>
<dbReference type="KEGG" id="pti:PHATRDRAFT_15102"/>
<protein>
    <submittedName>
        <fullName evidence="7">Uncharacterized protein</fullName>
    </submittedName>
</protein>
<feature type="transmembrane region" description="Helical" evidence="6">
    <location>
        <begin position="44"/>
        <end position="61"/>
    </location>
</feature>
<keyword evidence="5 6" id="KW-0472">Membrane</keyword>
<dbReference type="eggNOG" id="ENOG502QR7N">
    <property type="taxonomic scope" value="Eukaryota"/>
</dbReference>
<reference evidence="7 8" key="1">
    <citation type="journal article" date="2008" name="Nature">
        <title>The Phaeodactylum genome reveals the evolutionary history of diatom genomes.</title>
        <authorList>
            <person name="Bowler C."/>
            <person name="Allen A.E."/>
            <person name="Badger J.H."/>
            <person name="Grimwood J."/>
            <person name="Jabbari K."/>
            <person name="Kuo A."/>
            <person name="Maheswari U."/>
            <person name="Martens C."/>
            <person name="Maumus F."/>
            <person name="Otillar R.P."/>
            <person name="Rayko E."/>
            <person name="Salamov A."/>
            <person name="Vandepoele K."/>
            <person name="Beszteri B."/>
            <person name="Gruber A."/>
            <person name="Heijde M."/>
            <person name="Katinka M."/>
            <person name="Mock T."/>
            <person name="Valentin K."/>
            <person name="Verret F."/>
            <person name="Berges J.A."/>
            <person name="Brownlee C."/>
            <person name="Cadoret J.P."/>
            <person name="Chiovitti A."/>
            <person name="Choi C.J."/>
            <person name="Coesel S."/>
            <person name="De Martino A."/>
            <person name="Detter J.C."/>
            <person name="Durkin C."/>
            <person name="Falciatore A."/>
            <person name="Fournet J."/>
            <person name="Haruta M."/>
            <person name="Huysman M.J."/>
            <person name="Jenkins B.D."/>
            <person name="Jiroutova K."/>
            <person name="Jorgensen R.E."/>
            <person name="Joubert Y."/>
            <person name="Kaplan A."/>
            <person name="Kroger N."/>
            <person name="Kroth P.G."/>
            <person name="La Roche J."/>
            <person name="Lindquist E."/>
            <person name="Lommer M."/>
            <person name="Martin-Jezequel V."/>
            <person name="Lopez P.J."/>
            <person name="Lucas S."/>
            <person name="Mangogna M."/>
            <person name="McGinnis K."/>
            <person name="Medlin L.K."/>
            <person name="Montsant A."/>
            <person name="Oudot-Le Secq M.P."/>
            <person name="Napoli C."/>
            <person name="Obornik M."/>
            <person name="Parker M.S."/>
            <person name="Petit J.L."/>
            <person name="Porcel B.M."/>
            <person name="Poulsen N."/>
            <person name="Robison M."/>
            <person name="Rychlewski L."/>
            <person name="Rynearson T.A."/>
            <person name="Schmutz J."/>
            <person name="Shapiro H."/>
            <person name="Siaut M."/>
            <person name="Stanley M."/>
            <person name="Sussman M.R."/>
            <person name="Taylor A.R."/>
            <person name="Vardi A."/>
            <person name="von Dassow P."/>
            <person name="Vyverman W."/>
            <person name="Willis A."/>
            <person name="Wyrwicz L.S."/>
            <person name="Rokhsar D.S."/>
            <person name="Weissenbach J."/>
            <person name="Armbrust E.V."/>
            <person name="Green B.R."/>
            <person name="Van de Peer Y."/>
            <person name="Grigoriev I.V."/>
        </authorList>
    </citation>
    <scope>NUCLEOTIDE SEQUENCE [LARGE SCALE GENOMIC DNA]</scope>
    <source>
        <strain evidence="7 8">CCAP 1055/1</strain>
    </source>
</reference>
<comment type="subcellular location">
    <subcellularLocation>
        <location evidence="1">Membrane</location>
        <topology evidence="1">Multi-pass membrane protein</topology>
    </subcellularLocation>
</comment>
<keyword evidence="8" id="KW-1185">Reference proteome</keyword>
<evidence type="ECO:0000313" key="7">
    <source>
        <dbReference type="EMBL" id="EEC45468.1"/>
    </source>
</evidence>
<evidence type="ECO:0000256" key="1">
    <source>
        <dbReference type="ARBA" id="ARBA00004141"/>
    </source>
</evidence>
<evidence type="ECO:0000256" key="5">
    <source>
        <dbReference type="ARBA" id="ARBA00023136"/>
    </source>
</evidence>
<feature type="transmembrane region" description="Helical" evidence="6">
    <location>
        <begin position="204"/>
        <end position="232"/>
    </location>
</feature>